<dbReference type="OrthoDB" id="8195041at2759"/>
<name>A0A1S4F6Q7_AEDAE</name>
<reference evidence="2" key="3">
    <citation type="submission" date="2012-09" db="EMBL/GenBank/DDBJ databases">
        <authorList>
            <consortium name="VectorBase"/>
        </authorList>
    </citation>
    <scope>NUCLEOTIDE SEQUENCE</scope>
    <source>
        <strain evidence="2">Liverpool</strain>
    </source>
</reference>
<dbReference type="AlphaFoldDB" id="A0A1S4F6Q7"/>
<accession>A0A1S4F6Q7</accession>
<reference evidence="2" key="1">
    <citation type="submission" date="2005-10" db="EMBL/GenBank/DDBJ databases">
        <authorList>
            <person name="Loftus B.J."/>
            <person name="Nene V.M."/>
            <person name="Hannick L.I."/>
            <person name="Bidwell S."/>
            <person name="Haas B."/>
            <person name="Amedeo P."/>
            <person name="Orvis J."/>
            <person name="Wortman J.R."/>
            <person name="White O.R."/>
            <person name="Salzberg S."/>
            <person name="Shumway M."/>
            <person name="Koo H."/>
            <person name="Zhao Y."/>
            <person name="Holmes M."/>
            <person name="Miller J."/>
            <person name="Schatz M."/>
            <person name="Pop M."/>
            <person name="Pai G."/>
            <person name="Utterback T."/>
            <person name="Rogers Y.-H."/>
            <person name="Kravitz S."/>
            <person name="Fraser C.M."/>
        </authorList>
    </citation>
    <scope>NUCLEOTIDE SEQUENCE</scope>
    <source>
        <strain evidence="2">Liverpool</strain>
    </source>
</reference>
<protein>
    <submittedName>
        <fullName evidence="2">AAEL004136-PA</fullName>
    </submittedName>
</protein>
<feature type="compositionally biased region" description="Basic residues" evidence="1">
    <location>
        <begin position="1"/>
        <end position="15"/>
    </location>
</feature>
<feature type="region of interest" description="Disordered" evidence="1">
    <location>
        <begin position="1"/>
        <end position="20"/>
    </location>
</feature>
<evidence type="ECO:0000313" key="3">
    <source>
        <dbReference type="Proteomes" id="UP000682892"/>
    </source>
</evidence>
<gene>
    <name evidence="2" type="ORF">AaeL_AAEL004136</name>
</gene>
<dbReference type="Proteomes" id="UP000682892">
    <property type="component" value="Unassembled WGS sequence"/>
</dbReference>
<dbReference type="KEGG" id="aag:5564170"/>
<dbReference type="InterPro" id="IPR036322">
    <property type="entry name" value="WD40_repeat_dom_sf"/>
</dbReference>
<reference evidence="2" key="2">
    <citation type="journal article" date="2007" name="Science">
        <title>Genome sequence of Aedes aegypti, a major arbovirus vector.</title>
        <authorList>
            <person name="Nene V."/>
            <person name="Wortman J.R."/>
            <person name="Lawson D."/>
            <person name="Haas B."/>
            <person name="Kodira C."/>
            <person name="Tu Z.J."/>
            <person name="Loftus B."/>
            <person name="Xi Z."/>
            <person name="Megy K."/>
            <person name="Grabherr M."/>
            <person name="Ren Q."/>
            <person name="Zdobnov E.M."/>
            <person name="Lobo N.F."/>
            <person name="Campbell K.S."/>
            <person name="Brown S.E."/>
            <person name="Bonaldo M.F."/>
            <person name="Zhu J."/>
            <person name="Sinkins S.P."/>
            <person name="Hogenkamp D.G."/>
            <person name="Amedeo P."/>
            <person name="Arensburger P."/>
            <person name="Atkinson P.W."/>
            <person name="Bidwell S."/>
            <person name="Biedler J."/>
            <person name="Birney E."/>
            <person name="Bruggner R.V."/>
            <person name="Costas J."/>
            <person name="Coy M.R."/>
            <person name="Crabtree J."/>
            <person name="Crawford M."/>
            <person name="Debruyn B."/>
            <person name="Decaprio D."/>
            <person name="Eiglmeier K."/>
            <person name="Eisenstadt E."/>
            <person name="El-Dorry H."/>
            <person name="Gelbart W.M."/>
            <person name="Gomes S.L."/>
            <person name="Hammond M."/>
            <person name="Hannick L.I."/>
            <person name="Hogan J.R."/>
            <person name="Holmes M.H."/>
            <person name="Jaffe D."/>
            <person name="Johnston J.S."/>
            <person name="Kennedy R.C."/>
            <person name="Koo H."/>
            <person name="Kravitz S."/>
            <person name="Kriventseva E.V."/>
            <person name="Kulp D."/>
            <person name="Labutti K."/>
            <person name="Lee E."/>
            <person name="Li S."/>
            <person name="Lovin D.D."/>
            <person name="Mao C."/>
            <person name="Mauceli E."/>
            <person name="Menck C.F."/>
            <person name="Miller J.R."/>
            <person name="Montgomery P."/>
            <person name="Mori A."/>
            <person name="Nascimento A.L."/>
            <person name="Naveira H.F."/>
            <person name="Nusbaum C."/>
            <person name="O'leary S."/>
            <person name="Orvis J."/>
            <person name="Pertea M."/>
            <person name="Quesneville H."/>
            <person name="Reidenbach K.R."/>
            <person name="Rogers Y.H."/>
            <person name="Roth C.W."/>
            <person name="Schneider J.R."/>
            <person name="Schatz M."/>
            <person name="Shumway M."/>
            <person name="Stanke M."/>
            <person name="Stinson E.O."/>
            <person name="Tubio J.M."/>
            <person name="Vanzee J.P."/>
            <person name="Verjovski-Almeida S."/>
            <person name="Werner D."/>
            <person name="White O."/>
            <person name="Wyder S."/>
            <person name="Zeng Q."/>
            <person name="Zhao Q."/>
            <person name="Zhao Y."/>
            <person name="Hill C.A."/>
            <person name="Raikhel A.S."/>
            <person name="Soares M.B."/>
            <person name="Knudson D.L."/>
            <person name="Lee N.H."/>
            <person name="Galagan J."/>
            <person name="Salzberg S.L."/>
            <person name="Paulsen I.T."/>
            <person name="Dimopoulos G."/>
            <person name="Collins F.H."/>
            <person name="Birren B."/>
            <person name="Fraser-Liggett C.M."/>
            <person name="Severson D.W."/>
        </authorList>
    </citation>
    <scope>NUCLEOTIDE SEQUENCE [LARGE SCALE GENOMIC DNA]</scope>
    <source>
        <strain evidence="2">Liverpool</strain>
    </source>
</reference>
<dbReference type="EMBL" id="CH477293">
    <property type="protein sequence ID" value="EAT44493.1"/>
    <property type="molecule type" value="Genomic_DNA"/>
</dbReference>
<dbReference type="OMA" id="PFISCCF"/>
<dbReference type="Gene3D" id="2.130.10.10">
    <property type="entry name" value="YVTN repeat-like/Quinoprotein amine dehydrogenase"/>
    <property type="match status" value="1"/>
</dbReference>
<dbReference type="HOGENOM" id="CLU_366099_0_0_1"/>
<proteinExistence type="predicted"/>
<evidence type="ECO:0000256" key="1">
    <source>
        <dbReference type="SAM" id="MobiDB-lite"/>
    </source>
</evidence>
<dbReference type="InterPro" id="IPR015943">
    <property type="entry name" value="WD40/YVTN_repeat-like_dom_sf"/>
</dbReference>
<organism evidence="2 3">
    <name type="scientific">Aedes aegypti</name>
    <name type="common">Yellowfever mosquito</name>
    <name type="synonym">Culex aegypti</name>
    <dbReference type="NCBI Taxonomy" id="7159"/>
    <lineage>
        <taxon>Eukaryota</taxon>
        <taxon>Metazoa</taxon>
        <taxon>Ecdysozoa</taxon>
        <taxon>Arthropoda</taxon>
        <taxon>Hexapoda</taxon>
        <taxon>Insecta</taxon>
        <taxon>Pterygota</taxon>
        <taxon>Neoptera</taxon>
        <taxon>Endopterygota</taxon>
        <taxon>Diptera</taxon>
        <taxon>Nematocera</taxon>
        <taxon>Culicoidea</taxon>
        <taxon>Culicidae</taxon>
        <taxon>Culicinae</taxon>
        <taxon>Aedini</taxon>
        <taxon>Aedes</taxon>
        <taxon>Stegomyia</taxon>
    </lineage>
</organism>
<dbReference type="SUPFAM" id="SSF50978">
    <property type="entry name" value="WD40 repeat-like"/>
    <property type="match status" value="1"/>
</dbReference>
<evidence type="ECO:0000313" key="2">
    <source>
        <dbReference type="EMBL" id="EAT44493.1"/>
    </source>
</evidence>
<sequence>MKSRSSVRNCTKRKAVTTDDGVPLKRQREVDQEGSVQYVHRLLRDVQNDAGHPISSAMSTYGHSSILQLPFQPGILTQDTIHRHYESLPWNTTYPVPVVVHCSTTGNSDRKKAVEPMLSLVKAKKKHLTTLAYMKLLYARKKTIYRKACKAFAGRLYPNMVYKVAEEMERDPDRWFRETYGYDYYFTGGSLAVVDREQARCIINLVGQEMNVIEVVRFELDGNCAKIDSSNLKRIELDEEDGPVFEICCLDVDNESCDTAFNGLRIALRRKRKIELLCGDGEIDCSNMETLSSDIPFISCCFLRGSSSNSLICTSDLGKCLKIWDYDKREIVHELQLNKRGETDDCWTCVRSFGKNHIICLDRSSVKLFKTKANLTLVHGTTLSTWLWACEKASCLEIDAENKLLFVGTTHKLLVLKQVEQEAKPPEFQQIMTFTHNLKYFPTMIRFASNSNQNFFVWISSHLPGDTTICNFSKVPPKRYATVNLPRKPWTIQEAFHLARRKGKCIFPAANLKQRVQLFHSGLAILVDRERFHLFLQNSCGDVFYQQVIPASDSTNSEEIPAIYHSLMLKLNHKSSFVPKATDFKNLRGFKKILTCTKLNPPIGPEPLDTPFHRRPRWKQTVEELHQYKDILAQDMLQIWGFRPDVTREAERRRLSTEEPMDVTDRISHWLDTTAADEVTFVRNQNLTALPVESEVIPIESDNEEVLHSVVEVGEDIKPLPDEEAPELDVVFVRTAIMSEALASSVRKSAVKPARKKYVKGF</sequence>